<dbReference type="AlphaFoldDB" id="A0A8S1QDX8"/>
<proteinExistence type="predicted"/>
<dbReference type="Proteomes" id="UP000688137">
    <property type="component" value="Unassembled WGS sequence"/>
</dbReference>
<protein>
    <submittedName>
        <fullName evidence="1">Uncharacterized protein</fullName>
    </submittedName>
</protein>
<keyword evidence="2" id="KW-1185">Reference proteome</keyword>
<dbReference type="EMBL" id="CAJJDM010000162">
    <property type="protein sequence ID" value="CAD8113952.1"/>
    <property type="molecule type" value="Genomic_DNA"/>
</dbReference>
<name>A0A8S1QDX8_PARPR</name>
<organism evidence="1 2">
    <name type="scientific">Paramecium primaurelia</name>
    <dbReference type="NCBI Taxonomy" id="5886"/>
    <lineage>
        <taxon>Eukaryota</taxon>
        <taxon>Sar</taxon>
        <taxon>Alveolata</taxon>
        <taxon>Ciliophora</taxon>
        <taxon>Intramacronucleata</taxon>
        <taxon>Oligohymenophorea</taxon>
        <taxon>Peniculida</taxon>
        <taxon>Parameciidae</taxon>
        <taxon>Paramecium</taxon>
    </lineage>
</organism>
<dbReference type="OMA" id="QEFMNCL"/>
<evidence type="ECO:0000313" key="2">
    <source>
        <dbReference type="Proteomes" id="UP000688137"/>
    </source>
</evidence>
<evidence type="ECO:0000313" key="1">
    <source>
        <dbReference type="EMBL" id="CAD8113952.1"/>
    </source>
</evidence>
<reference evidence="1" key="1">
    <citation type="submission" date="2021-01" db="EMBL/GenBank/DDBJ databases">
        <authorList>
            <consortium name="Genoscope - CEA"/>
            <person name="William W."/>
        </authorList>
    </citation>
    <scope>NUCLEOTIDE SEQUENCE</scope>
</reference>
<accession>A0A8S1QDX8</accession>
<comment type="caution">
    <text evidence="1">The sequence shown here is derived from an EMBL/GenBank/DDBJ whole genome shotgun (WGS) entry which is preliminary data.</text>
</comment>
<gene>
    <name evidence="1" type="ORF">PPRIM_AZ9-3.1.T1570073</name>
</gene>
<sequence length="102" mass="12176">MIQLMYKKFDSSQEIINPSAFRIQKAQFGVQQNQDGQFQIVKFNSDTQFLIDNQDEIEQEEQEESYDSEYIYTPKEFQPDQEFMNCLKSYLQIGTILNKIKK</sequence>